<accession>A0A382V2L7</accession>
<dbReference type="AlphaFoldDB" id="A0A382V2L7"/>
<keyword evidence="1" id="KW-1133">Transmembrane helix</keyword>
<feature type="transmembrane region" description="Helical" evidence="1">
    <location>
        <begin position="68"/>
        <end position="92"/>
    </location>
</feature>
<proteinExistence type="predicted"/>
<feature type="non-terminal residue" evidence="2">
    <location>
        <position position="94"/>
    </location>
</feature>
<reference evidence="2" key="1">
    <citation type="submission" date="2018-05" db="EMBL/GenBank/DDBJ databases">
        <authorList>
            <person name="Lanie J.A."/>
            <person name="Ng W.-L."/>
            <person name="Kazmierczak K.M."/>
            <person name="Andrzejewski T.M."/>
            <person name="Davidsen T.M."/>
            <person name="Wayne K.J."/>
            <person name="Tettelin H."/>
            <person name="Glass J.I."/>
            <person name="Rusch D."/>
            <person name="Podicherti R."/>
            <person name="Tsui H.-C.T."/>
            <person name="Winkler M.E."/>
        </authorList>
    </citation>
    <scope>NUCLEOTIDE SEQUENCE</scope>
</reference>
<gene>
    <name evidence="2" type="ORF">METZ01_LOCUS393119</name>
</gene>
<keyword evidence="1" id="KW-0472">Membrane</keyword>
<evidence type="ECO:0008006" key="3">
    <source>
        <dbReference type="Google" id="ProtNLM"/>
    </source>
</evidence>
<keyword evidence="1" id="KW-0812">Transmembrane</keyword>
<evidence type="ECO:0000313" key="2">
    <source>
        <dbReference type="EMBL" id="SVD40265.1"/>
    </source>
</evidence>
<sequence>VVGLTIAFLVLLALNFVLAEWMRFIGLQSLARGAVALGLLVLWRSGLVSFGHALYFGFGAYTAVMLSLAGFTDAFVLVFAATVMSGLLAFVLGF</sequence>
<name>A0A382V2L7_9ZZZZ</name>
<evidence type="ECO:0000256" key="1">
    <source>
        <dbReference type="SAM" id="Phobius"/>
    </source>
</evidence>
<organism evidence="2">
    <name type="scientific">marine metagenome</name>
    <dbReference type="NCBI Taxonomy" id="408172"/>
    <lineage>
        <taxon>unclassified sequences</taxon>
        <taxon>metagenomes</taxon>
        <taxon>ecological metagenomes</taxon>
    </lineage>
</organism>
<protein>
    <recommendedName>
        <fullName evidence="3">Branched-chain amino acid ABC transporter permease</fullName>
    </recommendedName>
</protein>
<dbReference type="EMBL" id="UINC01148407">
    <property type="protein sequence ID" value="SVD40265.1"/>
    <property type="molecule type" value="Genomic_DNA"/>
</dbReference>
<feature type="transmembrane region" description="Helical" evidence="1">
    <location>
        <begin position="35"/>
        <end position="56"/>
    </location>
</feature>
<feature type="non-terminal residue" evidence="2">
    <location>
        <position position="1"/>
    </location>
</feature>